<evidence type="ECO:0000313" key="2">
    <source>
        <dbReference type="Proteomes" id="UP000694551"/>
    </source>
</evidence>
<keyword evidence="2" id="KW-1185">Reference proteome</keyword>
<sequence length="79" mass="8685">MLEAAAAAEPELDPEDLVHFSVGDLPSRGYGVMGEIRRQGKLCDVTLKTEWFEKMSCFGRKRGTPDPLLRFGGGPSTEE</sequence>
<organism evidence="1 2">
    <name type="scientific">Strix occidentalis caurina</name>
    <name type="common">northern spotted owl</name>
    <dbReference type="NCBI Taxonomy" id="311401"/>
    <lineage>
        <taxon>Eukaryota</taxon>
        <taxon>Metazoa</taxon>
        <taxon>Chordata</taxon>
        <taxon>Craniata</taxon>
        <taxon>Vertebrata</taxon>
        <taxon>Euteleostomi</taxon>
        <taxon>Archelosauria</taxon>
        <taxon>Archosauria</taxon>
        <taxon>Dinosauria</taxon>
        <taxon>Saurischia</taxon>
        <taxon>Theropoda</taxon>
        <taxon>Coelurosauria</taxon>
        <taxon>Aves</taxon>
        <taxon>Neognathae</taxon>
        <taxon>Neoaves</taxon>
        <taxon>Telluraves</taxon>
        <taxon>Strigiformes</taxon>
        <taxon>Strigidae</taxon>
        <taxon>Strix</taxon>
    </lineage>
</organism>
<name>A0A8D0KSZ9_STROC</name>
<dbReference type="AlphaFoldDB" id="A0A8D0KSZ9"/>
<reference evidence="1" key="1">
    <citation type="submission" date="2025-08" db="UniProtKB">
        <authorList>
            <consortium name="Ensembl"/>
        </authorList>
    </citation>
    <scope>IDENTIFICATION</scope>
</reference>
<evidence type="ECO:0000313" key="1">
    <source>
        <dbReference type="Ensembl" id="ENSSOCP00000007417.1"/>
    </source>
</evidence>
<accession>A0A8D0KSZ9</accession>
<protein>
    <submittedName>
        <fullName evidence="1">Uncharacterized protein</fullName>
    </submittedName>
</protein>
<dbReference type="Ensembl" id="ENSSOCT00000007602.1">
    <property type="protein sequence ID" value="ENSSOCP00000007417.1"/>
    <property type="gene ID" value="ENSSOCG00000005700.1"/>
</dbReference>
<dbReference type="Proteomes" id="UP000694551">
    <property type="component" value="Unplaced"/>
</dbReference>
<reference evidence="1" key="2">
    <citation type="submission" date="2025-09" db="UniProtKB">
        <authorList>
            <consortium name="Ensembl"/>
        </authorList>
    </citation>
    <scope>IDENTIFICATION</scope>
</reference>
<proteinExistence type="predicted"/>